<dbReference type="PANTHER" id="PTHR33755">
    <property type="entry name" value="TOXIN PARE1-RELATED"/>
    <property type="match status" value="1"/>
</dbReference>
<organism evidence="4 5">
    <name type="scientific">Brevundimonas subvibrioides</name>
    <dbReference type="NCBI Taxonomy" id="74313"/>
    <lineage>
        <taxon>Bacteria</taxon>
        <taxon>Pseudomonadati</taxon>
        <taxon>Pseudomonadota</taxon>
        <taxon>Alphaproteobacteria</taxon>
        <taxon>Caulobacterales</taxon>
        <taxon>Caulobacteraceae</taxon>
        <taxon>Brevundimonas</taxon>
    </lineage>
</organism>
<dbReference type="Gene3D" id="3.30.2310.20">
    <property type="entry name" value="RelE-like"/>
    <property type="match status" value="1"/>
</dbReference>
<evidence type="ECO:0000313" key="4">
    <source>
        <dbReference type="EMBL" id="OYX30680.1"/>
    </source>
</evidence>
<dbReference type="Proteomes" id="UP000215595">
    <property type="component" value="Unassembled WGS sequence"/>
</dbReference>
<protein>
    <recommendedName>
        <fullName evidence="6">Type II toxin-antitoxin system RelE/ParE family toxin</fullName>
    </recommendedName>
</protein>
<gene>
    <name evidence="4" type="ORF">B7Z01_13960</name>
</gene>
<dbReference type="InterPro" id="IPR051803">
    <property type="entry name" value="TA_system_RelE-like_toxin"/>
</dbReference>
<sequence>MGRRTPGRRTFGRNAGVHRLCQGLDRGVPPGSPTKHSGRRRVRRAPRAILGSCVRVELSAEARADIQDIADFIACDSRRAAFDYVLRIEQRCRALNRMPQRFPIAYRLDPPVRQRTLGRHYIFYSVQRDHVLIERVLDASRDGA</sequence>
<dbReference type="AlphaFoldDB" id="A0A258FDP2"/>
<evidence type="ECO:0000313" key="5">
    <source>
        <dbReference type="Proteomes" id="UP000215595"/>
    </source>
</evidence>
<dbReference type="Pfam" id="PF05016">
    <property type="entry name" value="ParE_toxin"/>
    <property type="match status" value="1"/>
</dbReference>
<dbReference type="InterPro" id="IPR035093">
    <property type="entry name" value="RelE/ParE_toxin_dom_sf"/>
</dbReference>
<dbReference type="InterPro" id="IPR007712">
    <property type="entry name" value="RelE/ParE_toxin"/>
</dbReference>
<proteinExistence type="inferred from homology"/>
<dbReference type="EMBL" id="NCEB01000040">
    <property type="protein sequence ID" value="OYX30680.1"/>
    <property type="molecule type" value="Genomic_DNA"/>
</dbReference>
<comment type="caution">
    <text evidence="4">The sequence shown here is derived from an EMBL/GenBank/DDBJ whole genome shotgun (WGS) entry which is preliminary data.</text>
</comment>
<accession>A0A258FDP2</accession>
<feature type="region of interest" description="Disordered" evidence="3">
    <location>
        <begin position="21"/>
        <end position="42"/>
    </location>
</feature>
<keyword evidence="2" id="KW-1277">Toxin-antitoxin system</keyword>
<evidence type="ECO:0000256" key="3">
    <source>
        <dbReference type="SAM" id="MobiDB-lite"/>
    </source>
</evidence>
<comment type="similarity">
    <text evidence="1">Belongs to the RelE toxin family.</text>
</comment>
<name>A0A258FDP2_9CAUL</name>
<evidence type="ECO:0000256" key="2">
    <source>
        <dbReference type="ARBA" id="ARBA00022649"/>
    </source>
</evidence>
<evidence type="ECO:0000256" key="1">
    <source>
        <dbReference type="ARBA" id="ARBA00006226"/>
    </source>
</evidence>
<dbReference type="PANTHER" id="PTHR33755:SF6">
    <property type="entry name" value="PLASMID STABILIZATION SYSTEM PROTEIN"/>
    <property type="match status" value="1"/>
</dbReference>
<reference evidence="4 5" key="1">
    <citation type="submission" date="2017-03" db="EMBL/GenBank/DDBJ databases">
        <title>Lifting the veil on microbial sulfur biogeochemistry in mining wastewaters.</title>
        <authorList>
            <person name="Kantor R.S."/>
            <person name="Colenbrander Nelson T."/>
            <person name="Marshall S."/>
            <person name="Bennett D."/>
            <person name="Apte S."/>
            <person name="Camacho D."/>
            <person name="Thomas B.C."/>
            <person name="Warren L.A."/>
            <person name="Banfield J.F."/>
        </authorList>
    </citation>
    <scope>NUCLEOTIDE SEQUENCE [LARGE SCALE GENOMIC DNA]</scope>
    <source>
        <strain evidence="4">32-69-9</strain>
    </source>
</reference>
<evidence type="ECO:0008006" key="6">
    <source>
        <dbReference type="Google" id="ProtNLM"/>
    </source>
</evidence>